<sequence>MQRFYYCYEPDLQNYTNPPVGASLLAKASVQSMDSLNDTPLSRAGSLPQSISIAFKVGKSVHRVLFTIVHCQSPRLFKSVQL</sequence>
<organism evidence="1 2">
    <name type="scientific">Pseudomonas atacamensis</name>
    <dbReference type="NCBI Taxonomy" id="2565368"/>
    <lineage>
        <taxon>Bacteria</taxon>
        <taxon>Pseudomonadati</taxon>
        <taxon>Pseudomonadota</taxon>
        <taxon>Gammaproteobacteria</taxon>
        <taxon>Pseudomonadales</taxon>
        <taxon>Pseudomonadaceae</taxon>
        <taxon>Pseudomonas</taxon>
    </lineage>
</organism>
<evidence type="ECO:0000313" key="2">
    <source>
        <dbReference type="Proteomes" id="UP000310574"/>
    </source>
</evidence>
<dbReference type="Proteomes" id="UP000310574">
    <property type="component" value="Unassembled WGS sequence"/>
</dbReference>
<reference evidence="1 2" key="1">
    <citation type="submission" date="2019-04" db="EMBL/GenBank/DDBJ databases">
        <title>Draft genome sequence of Pseudomonas sp. M7D1 isolated from rhizosphere of plant the flowery desert.</title>
        <authorList>
            <person name="Poblete-Morales M."/>
            <person name="Plaza N."/>
            <person name="Corsini G."/>
            <person name="Silva E."/>
        </authorList>
    </citation>
    <scope>NUCLEOTIDE SEQUENCE [LARGE SCALE GENOMIC DNA]</scope>
    <source>
        <strain evidence="1 2">M7D1</strain>
    </source>
</reference>
<dbReference type="AlphaFoldDB" id="A0AAQ2D961"/>
<accession>A0AAQ2D961</accession>
<protein>
    <submittedName>
        <fullName evidence="1">Uncharacterized protein</fullName>
    </submittedName>
</protein>
<comment type="caution">
    <text evidence="1">The sequence shown here is derived from an EMBL/GenBank/DDBJ whole genome shotgun (WGS) entry which is preliminary data.</text>
</comment>
<evidence type="ECO:0000313" key="1">
    <source>
        <dbReference type="EMBL" id="THF28388.1"/>
    </source>
</evidence>
<dbReference type="EMBL" id="SSBS01000006">
    <property type="protein sequence ID" value="THF28388.1"/>
    <property type="molecule type" value="Genomic_DNA"/>
</dbReference>
<name>A0AAQ2D961_9PSED</name>
<gene>
    <name evidence="1" type="ORF">E5170_22185</name>
</gene>
<proteinExistence type="predicted"/>